<dbReference type="AlphaFoldDB" id="A0A8J2H5Q6"/>
<reference evidence="1" key="1">
    <citation type="submission" date="2021-04" db="EMBL/GenBank/DDBJ databases">
        <authorList>
            <person name="Chebbi M.A.C M."/>
        </authorList>
    </citation>
    <scope>NUCLEOTIDE SEQUENCE</scope>
</reference>
<name>A0A8J2H5Q6_COTCN</name>
<organism evidence="1 2">
    <name type="scientific">Cotesia congregata</name>
    <name type="common">Parasitoid wasp</name>
    <name type="synonym">Apanteles congregatus</name>
    <dbReference type="NCBI Taxonomy" id="51543"/>
    <lineage>
        <taxon>Eukaryota</taxon>
        <taxon>Metazoa</taxon>
        <taxon>Ecdysozoa</taxon>
        <taxon>Arthropoda</taxon>
        <taxon>Hexapoda</taxon>
        <taxon>Insecta</taxon>
        <taxon>Pterygota</taxon>
        <taxon>Neoptera</taxon>
        <taxon>Endopterygota</taxon>
        <taxon>Hymenoptera</taxon>
        <taxon>Apocrita</taxon>
        <taxon>Ichneumonoidea</taxon>
        <taxon>Braconidae</taxon>
        <taxon>Microgastrinae</taxon>
        <taxon>Cotesia</taxon>
    </lineage>
</organism>
<dbReference type="EMBL" id="CAJNRD030001116">
    <property type="protein sequence ID" value="CAG5075430.1"/>
    <property type="molecule type" value="Genomic_DNA"/>
</dbReference>
<protein>
    <submittedName>
        <fullName evidence="1">Uncharacterized protein</fullName>
    </submittedName>
</protein>
<dbReference type="Proteomes" id="UP000786811">
    <property type="component" value="Unassembled WGS sequence"/>
</dbReference>
<proteinExistence type="predicted"/>
<comment type="caution">
    <text evidence="1">The sequence shown here is derived from an EMBL/GenBank/DDBJ whole genome shotgun (WGS) entry which is preliminary data.</text>
</comment>
<accession>A0A8J2H5Q6</accession>
<keyword evidence="2" id="KW-1185">Reference proteome</keyword>
<gene>
    <name evidence="1" type="ORF">HICCMSTLAB_LOCUS1584</name>
</gene>
<sequence length="68" mass="7710">MAEAREPSLGSRLVHHIMAEAKEPKPWLVQRLPEPGPKGWKPSYGLNFRTDTEGLSAIYSNLLSKYKM</sequence>
<evidence type="ECO:0000313" key="2">
    <source>
        <dbReference type="Proteomes" id="UP000786811"/>
    </source>
</evidence>
<evidence type="ECO:0000313" key="1">
    <source>
        <dbReference type="EMBL" id="CAG5075430.1"/>
    </source>
</evidence>